<evidence type="ECO:0000256" key="1">
    <source>
        <dbReference type="ARBA" id="ARBA00004046"/>
    </source>
</evidence>
<evidence type="ECO:0000256" key="2">
    <source>
        <dbReference type="ARBA" id="ARBA00008889"/>
    </source>
</evidence>
<dbReference type="InterPro" id="IPR043164">
    <property type="entry name" value="Ribosomal_uL10-like_insert_sf"/>
</dbReference>
<reference evidence="10" key="1">
    <citation type="submission" date="2017-02" db="UniProtKB">
        <authorList>
            <consortium name="WormBaseParasite"/>
        </authorList>
    </citation>
    <scope>IDENTIFICATION</scope>
</reference>
<dbReference type="GO" id="GO:0000027">
    <property type="term" value="P:ribosomal large subunit assembly"/>
    <property type="evidence" value="ECO:0007669"/>
    <property type="project" value="InterPro"/>
</dbReference>
<dbReference type="FunFam" id="3.90.105.20:FF:000003">
    <property type="entry name" value="Ribosome assembly factor mrt4"/>
    <property type="match status" value="1"/>
</dbReference>
<evidence type="ECO:0000313" key="8">
    <source>
        <dbReference type="EMBL" id="VDD92281.1"/>
    </source>
</evidence>
<keyword evidence="4 6" id="KW-0963">Cytoplasm</keyword>
<evidence type="ECO:0000256" key="6">
    <source>
        <dbReference type="RuleBase" id="RU364039"/>
    </source>
</evidence>
<dbReference type="OrthoDB" id="10262308at2759"/>
<sequence>MAKSRRDKQVSLTKVKKNGKELKKNLLAEVRRCVDAYQNLFVFSVDNMRTTKFIKIRQRFKTNSRFIFGKNSVLALALGRTVGSEHAKGLSKVSALLKGTRGLMFTDEDVDTVIKFFSSYEERDYSRGGEIASRTVELSEGPVPQFPFSMEPQLRKLGMPTKLNKGTVTLTKNFSVCQEGVKLSVDQARILKFMGEELSSFKVNLLASWNKESGFRKL</sequence>
<dbReference type="PANTHER" id="PTHR45841:SF1">
    <property type="entry name" value="MRNA TURNOVER PROTEIN 4 HOMOLOG"/>
    <property type="match status" value="1"/>
</dbReference>
<dbReference type="STRING" id="51028.A0A0N4VAL7"/>
<comment type="function">
    <text evidence="1 6">Component of the ribosome assembly machinery. Nuclear paralog of the ribosomal protein P0, it binds pre-60S subunits at an early stage of assembly in the nucleolus, and is replaced by P0 in cytoplasmic pre-60S subunits and mature 80S ribosomes.</text>
</comment>
<keyword evidence="6" id="KW-0690">Ribosome biogenesis</keyword>
<dbReference type="GO" id="GO:0000956">
    <property type="term" value="P:nuclear-transcribed mRNA catabolic process"/>
    <property type="evidence" value="ECO:0007669"/>
    <property type="project" value="TreeGrafter"/>
</dbReference>
<keyword evidence="9" id="KW-1185">Reference proteome</keyword>
<dbReference type="InterPro" id="IPR040637">
    <property type="entry name" value="Ribosomal_uL10-like_insert"/>
</dbReference>
<dbReference type="EMBL" id="UXUI01008749">
    <property type="protein sequence ID" value="VDD92281.1"/>
    <property type="molecule type" value="Genomic_DNA"/>
</dbReference>
<evidence type="ECO:0000256" key="3">
    <source>
        <dbReference type="ARBA" id="ARBA00011117"/>
    </source>
</evidence>
<feature type="domain" description="Large ribosomal subunit protein uL10-like insertion" evidence="7">
    <location>
        <begin position="127"/>
        <end position="195"/>
    </location>
</feature>
<reference evidence="8 9" key="2">
    <citation type="submission" date="2018-10" db="EMBL/GenBank/DDBJ databases">
        <authorList>
            <consortium name="Pathogen Informatics"/>
        </authorList>
    </citation>
    <scope>NUCLEOTIDE SEQUENCE [LARGE SCALE GENOMIC DNA]</scope>
</reference>
<dbReference type="Pfam" id="PF00466">
    <property type="entry name" value="Ribosomal_L10"/>
    <property type="match status" value="1"/>
</dbReference>
<dbReference type="SUPFAM" id="SSF160369">
    <property type="entry name" value="Ribosomal protein L10-like"/>
    <property type="match status" value="1"/>
</dbReference>
<dbReference type="CDD" id="cd05796">
    <property type="entry name" value="Ribosomal_P0_like"/>
    <property type="match status" value="1"/>
</dbReference>
<dbReference type="AlphaFoldDB" id="A0A0N4VAL7"/>
<organism evidence="10">
    <name type="scientific">Enterobius vermicularis</name>
    <name type="common">Human pinworm</name>
    <dbReference type="NCBI Taxonomy" id="51028"/>
    <lineage>
        <taxon>Eukaryota</taxon>
        <taxon>Metazoa</taxon>
        <taxon>Ecdysozoa</taxon>
        <taxon>Nematoda</taxon>
        <taxon>Chromadorea</taxon>
        <taxon>Rhabditida</taxon>
        <taxon>Spirurina</taxon>
        <taxon>Oxyuridomorpha</taxon>
        <taxon>Oxyuroidea</taxon>
        <taxon>Oxyuridae</taxon>
        <taxon>Enterobius</taxon>
    </lineage>
</organism>
<evidence type="ECO:0000313" key="9">
    <source>
        <dbReference type="Proteomes" id="UP000274131"/>
    </source>
</evidence>
<dbReference type="WBParaSite" id="EVEC_0000753001-mRNA-1">
    <property type="protein sequence ID" value="EVEC_0000753001-mRNA-1"/>
    <property type="gene ID" value="EVEC_0000753001"/>
</dbReference>
<evidence type="ECO:0000256" key="5">
    <source>
        <dbReference type="ARBA" id="ARBA00023242"/>
    </source>
</evidence>
<dbReference type="Gene3D" id="3.30.70.1730">
    <property type="match status" value="1"/>
</dbReference>
<comment type="similarity">
    <text evidence="2 6">Belongs to the universal ribosomal protein uL10 family.</text>
</comment>
<dbReference type="GO" id="GO:0003723">
    <property type="term" value="F:RNA binding"/>
    <property type="evidence" value="ECO:0007669"/>
    <property type="project" value="TreeGrafter"/>
</dbReference>
<evidence type="ECO:0000259" key="7">
    <source>
        <dbReference type="Pfam" id="PF17777"/>
    </source>
</evidence>
<gene>
    <name evidence="8" type="ORF">EVEC_LOCUS7032</name>
</gene>
<dbReference type="GO" id="GO:0006364">
    <property type="term" value="P:rRNA processing"/>
    <property type="evidence" value="ECO:0007669"/>
    <property type="project" value="TreeGrafter"/>
</dbReference>
<dbReference type="GO" id="GO:0030687">
    <property type="term" value="C:preribosome, large subunit precursor"/>
    <property type="evidence" value="ECO:0007669"/>
    <property type="project" value="TreeGrafter"/>
</dbReference>
<dbReference type="PANTHER" id="PTHR45841">
    <property type="entry name" value="MRNA TURNOVER PROTEIN 4 MRTO4"/>
    <property type="match status" value="1"/>
</dbReference>
<dbReference type="GO" id="GO:0005730">
    <property type="term" value="C:nucleolus"/>
    <property type="evidence" value="ECO:0007669"/>
    <property type="project" value="UniProtKB-SubCell"/>
</dbReference>
<dbReference type="Gene3D" id="3.90.105.20">
    <property type="match status" value="1"/>
</dbReference>
<evidence type="ECO:0000256" key="4">
    <source>
        <dbReference type="ARBA" id="ARBA00022490"/>
    </source>
</evidence>
<dbReference type="InterPro" id="IPR051742">
    <property type="entry name" value="Ribosome_Assembly_uL10"/>
</dbReference>
<dbReference type="InterPro" id="IPR043141">
    <property type="entry name" value="Ribosomal_uL10-like_sf"/>
</dbReference>
<name>A0A0N4VAL7_ENTVE</name>
<evidence type="ECO:0000313" key="10">
    <source>
        <dbReference type="WBParaSite" id="EVEC_0000753001-mRNA-1"/>
    </source>
</evidence>
<proteinExistence type="inferred from homology"/>
<dbReference type="Proteomes" id="UP000274131">
    <property type="component" value="Unassembled WGS sequence"/>
</dbReference>
<dbReference type="GO" id="GO:0005737">
    <property type="term" value="C:cytoplasm"/>
    <property type="evidence" value="ECO:0007669"/>
    <property type="project" value="UniProtKB-SubCell"/>
</dbReference>
<protein>
    <recommendedName>
        <fullName evidence="6">Ribosome assembly factor mrt4</fullName>
    </recommendedName>
</protein>
<dbReference type="InterPro" id="IPR033867">
    <property type="entry name" value="Mrt4"/>
</dbReference>
<dbReference type="InterPro" id="IPR001790">
    <property type="entry name" value="Ribosomal_uL10"/>
</dbReference>
<comment type="subunit">
    <text evidence="3 6">Associates with the pre-60S ribosomal particle.</text>
</comment>
<keyword evidence="5 6" id="KW-0539">Nucleus</keyword>
<accession>A0A0N4VAL7</accession>
<comment type="subcellular location">
    <subcellularLocation>
        <location evidence="6">Cytoplasm</location>
    </subcellularLocation>
    <subcellularLocation>
        <location evidence="6">Nucleus</location>
        <location evidence="6">Nucleolus</location>
    </subcellularLocation>
</comment>
<dbReference type="Pfam" id="PF17777">
    <property type="entry name" value="RL10P_insert"/>
    <property type="match status" value="1"/>
</dbReference>
<dbReference type="FunFam" id="3.30.70.1730:FF:000005">
    <property type="entry name" value="Ribosome assembly factor mrt4"/>
    <property type="match status" value="1"/>
</dbReference>